<evidence type="ECO:0000259" key="2">
    <source>
        <dbReference type="Pfam" id="PF04909"/>
    </source>
</evidence>
<comment type="caution">
    <text evidence="3">The sequence shown here is derived from an EMBL/GenBank/DDBJ whole genome shotgun (WGS) entry which is preliminary data.</text>
</comment>
<dbReference type="RefSeq" id="WP_345029532.1">
    <property type="nucleotide sequence ID" value="NZ_BAABEY010000024.1"/>
</dbReference>
<sequence length="294" mass="32857">MKNIFVLDPKLYGLPSREEMIGFRIWDSHYHGFFATPVPIKQHEAMLHYVERMGVERIISVDIGGTLADPLTVMAHDPAQLEILKKYQSRVSGIIPIDPGFPEESVKKMDKWIKDGPCIGIKYVGGNKLGVVCSEPQNDLIISHAKKLNAVIYIHTWIKVGGDPRRPGGANLPGESAPWHVVELAKRFPDVKLICGHAGGDWELAVRTVRPYENIMFEFSGADPHSGSVDLAVNELGADRIVWGGHGPSRSFSTEFSKVLDASISHEDRMKIFGRNYRKLCKAMFDQKGWSLKI</sequence>
<dbReference type="Gene3D" id="3.20.20.140">
    <property type="entry name" value="Metal-dependent hydrolases"/>
    <property type="match status" value="1"/>
</dbReference>
<organism evidence="3 4">
    <name type="scientific">Ravibacter arvi</name>
    <dbReference type="NCBI Taxonomy" id="2051041"/>
    <lineage>
        <taxon>Bacteria</taxon>
        <taxon>Pseudomonadati</taxon>
        <taxon>Bacteroidota</taxon>
        <taxon>Cytophagia</taxon>
        <taxon>Cytophagales</taxon>
        <taxon>Spirosomataceae</taxon>
        <taxon>Ravibacter</taxon>
    </lineage>
</organism>
<dbReference type="SUPFAM" id="SSF51556">
    <property type="entry name" value="Metallo-dependent hydrolases"/>
    <property type="match status" value="1"/>
</dbReference>
<evidence type="ECO:0000313" key="4">
    <source>
        <dbReference type="Proteomes" id="UP001501508"/>
    </source>
</evidence>
<dbReference type="EMBL" id="BAABEY010000024">
    <property type="protein sequence ID" value="GAA4440625.1"/>
    <property type="molecule type" value="Genomic_DNA"/>
</dbReference>
<keyword evidence="1" id="KW-0456">Lyase</keyword>
<dbReference type="InterPro" id="IPR032465">
    <property type="entry name" value="ACMSD"/>
</dbReference>
<dbReference type="Proteomes" id="UP001501508">
    <property type="component" value="Unassembled WGS sequence"/>
</dbReference>
<gene>
    <name evidence="3" type="ORF">GCM10023091_24520</name>
</gene>
<evidence type="ECO:0000313" key="3">
    <source>
        <dbReference type="EMBL" id="GAA4440625.1"/>
    </source>
</evidence>
<dbReference type="InterPro" id="IPR032466">
    <property type="entry name" value="Metal_Hydrolase"/>
</dbReference>
<accession>A0ABP8M0P4</accession>
<protein>
    <recommendedName>
        <fullName evidence="2">Amidohydrolase-related domain-containing protein</fullName>
    </recommendedName>
</protein>
<evidence type="ECO:0000256" key="1">
    <source>
        <dbReference type="ARBA" id="ARBA00023239"/>
    </source>
</evidence>
<feature type="domain" description="Amidohydrolase-related" evidence="2">
    <location>
        <begin position="79"/>
        <end position="279"/>
    </location>
</feature>
<keyword evidence="4" id="KW-1185">Reference proteome</keyword>
<dbReference type="InterPro" id="IPR006680">
    <property type="entry name" value="Amidohydro-rel"/>
</dbReference>
<dbReference type="PANTHER" id="PTHR21240:SF28">
    <property type="entry name" value="ISO-OROTATE DECARBOXYLASE (EUROFUNG)"/>
    <property type="match status" value="1"/>
</dbReference>
<reference evidence="4" key="1">
    <citation type="journal article" date="2019" name="Int. J. Syst. Evol. Microbiol.">
        <title>The Global Catalogue of Microorganisms (GCM) 10K type strain sequencing project: providing services to taxonomists for standard genome sequencing and annotation.</title>
        <authorList>
            <consortium name="The Broad Institute Genomics Platform"/>
            <consortium name="The Broad Institute Genome Sequencing Center for Infectious Disease"/>
            <person name="Wu L."/>
            <person name="Ma J."/>
        </authorList>
    </citation>
    <scope>NUCLEOTIDE SEQUENCE [LARGE SCALE GENOMIC DNA]</scope>
    <source>
        <strain evidence="4">JCM 31920</strain>
    </source>
</reference>
<proteinExistence type="predicted"/>
<dbReference type="PANTHER" id="PTHR21240">
    <property type="entry name" value="2-AMINO-3-CARBOXYLMUCONATE-6-SEMIALDEHYDE DECARBOXYLASE"/>
    <property type="match status" value="1"/>
</dbReference>
<dbReference type="Pfam" id="PF04909">
    <property type="entry name" value="Amidohydro_2"/>
    <property type="match status" value="1"/>
</dbReference>
<name>A0ABP8M0P4_9BACT</name>